<dbReference type="InterPro" id="IPR051770">
    <property type="entry name" value="Forkhead_box_regulator"/>
</dbReference>
<evidence type="ECO:0000256" key="2">
    <source>
        <dbReference type="ARBA" id="ARBA00023125"/>
    </source>
</evidence>
<evidence type="ECO:0000256" key="5">
    <source>
        <dbReference type="SAM" id="MobiDB-lite"/>
    </source>
</evidence>
<feature type="compositionally biased region" description="Low complexity" evidence="5">
    <location>
        <begin position="128"/>
        <end position="145"/>
    </location>
</feature>
<keyword evidence="2 4" id="KW-0238">DNA-binding</keyword>
<dbReference type="EMBL" id="CP092882">
    <property type="protein sequence ID" value="UYV81169.1"/>
    <property type="molecule type" value="Genomic_DNA"/>
</dbReference>
<dbReference type="SUPFAM" id="SSF46785">
    <property type="entry name" value="Winged helix' DNA-binding domain"/>
    <property type="match status" value="1"/>
</dbReference>
<dbReference type="PANTHER" id="PTHR46262:SF2">
    <property type="entry name" value="FORKHEAD BOX PROTEIN BINIOU"/>
    <property type="match status" value="1"/>
</dbReference>
<dbReference type="InterPro" id="IPR036390">
    <property type="entry name" value="WH_DNA-bd_sf"/>
</dbReference>
<organism evidence="7 8">
    <name type="scientific">Cordylochernes scorpioides</name>
    <dbReference type="NCBI Taxonomy" id="51811"/>
    <lineage>
        <taxon>Eukaryota</taxon>
        <taxon>Metazoa</taxon>
        <taxon>Ecdysozoa</taxon>
        <taxon>Arthropoda</taxon>
        <taxon>Chelicerata</taxon>
        <taxon>Arachnida</taxon>
        <taxon>Pseudoscorpiones</taxon>
        <taxon>Cheliferoidea</taxon>
        <taxon>Chernetidae</taxon>
        <taxon>Cordylochernes</taxon>
    </lineage>
</organism>
<evidence type="ECO:0000256" key="3">
    <source>
        <dbReference type="ARBA" id="ARBA00023242"/>
    </source>
</evidence>
<evidence type="ECO:0000256" key="4">
    <source>
        <dbReference type="PROSITE-ProRule" id="PRU00089"/>
    </source>
</evidence>
<evidence type="ECO:0000256" key="1">
    <source>
        <dbReference type="ARBA" id="ARBA00004123"/>
    </source>
</evidence>
<dbReference type="PANTHER" id="PTHR46262">
    <property type="entry name" value="FORKHEAD BOX PROTEIN BINIOU"/>
    <property type="match status" value="1"/>
</dbReference>
<evidence type="ECO:0000313" key="7">
    <source>
        <dbReference type="EMBL" id="UYV81169.1"/>
    </source>
</evidence>
<accession>A0ABY6LKP2</accession>
<dbReference type="Proteomes" id="UP001235939">
    <property type="component" value="Chromosome 20"/>
</dbReference>
<dbReference type="InterPro" id="IPR001766">
    <property type="entry name" value="Fork_head_dom"/>
</dbReference>
<reference evidence="7 8" key="1">
    <citation type="submission" date="2022-01" db="EMBL/GenBank/DDBJ databases">
        <title>A chromosomal length assembly of Cordylochernes scorpioides.</title>
        <authorList>
            <person name="Zeh D."/>
            <person name="Zeh J."/>
        </authorList>
    </citation>
    <scope>NUCLEOTIDE SEQUENCE [LARGE SCALE GENOMIC DNA]</scope>
    <source>
        <strain evidence="7">IN4F17</strain>
        <tissue evidence="7">Whole Body</tissue>
    </source>
</reference>
<gene>
    <name evidence="7" type="ORF">LAZ67_20000220</name>
</gene>
<proteinExistence type="predicted"/>
<dbReference type="InterPro" id="IPR018122">
    <property type="entry name" value="TF_fork_head_CS_1"/>
</dbReference>
<dbReference type="PROSITE" id="PS00657">
    <property type="entry name" value="FORK_HEAD_1"/>
    <property type="match status" value="1"/>
</dbReference>
<evidence type="ECO:0000313" key="8">
    <source>
        <dbReference type="Proteomes" id="UP001235939"/>
    </source>
</evidence>
<dbReference type="InterPro" id="IPR036388">
    <property type="entry name" value="WH-like_DNA-bd_sf"/>
</dbReference>
<dbReference type="InterPro" id="IPR030456">
    <property type="entry name" value="TF_fork_head_CS_2"/>
</dbReference>
<dbReference type="Gene3D" id="1.10.10.10">
    <property type="entry name" value="Winged helix-like DNA-binding domain superfamily/Winged helix DNA-binding domain"/>
    <property type="match status" value="1"/>
</dbReference>
<dbReference type="PRINTS" id="PR00053">
    <property type="entry name" value="FORKHEAD"/>
</dbReference>
<feature type="compositionally biased region" description="Basic residues" evidence="5">
    <location>
        <begin position="149"/>
        <end position="159"/>
    </location>
</feature>
<dbReference type="SMART" id="SM00339">
    <property type="entry name" value="FH"/>
    <property type="match status" value="1"/>
</dbReference>
<dbReference type="Pfam" id="PF00250">
    <property type="entry name" value="Forkhead"/>
    <property type="match status" value="1"/>
</dbReference>
<name>A0ABY6LKP2_9ARAC</name>
<comment type="subcellular location">
    <subcellularLocation>
        <location evidence="1 4">Nucleus</location>
    </subcellularLocation>
</comment>
<feature type="DNA-binding region" description="Fork-head" evidence="4">
    <location>
        <begin position="160"/>
        <end position="254"/>
    </location>
</feature>
<keyword evidence="3 4" id="KW-0539">Nucleus</keyword>
<feature type="region of interest" description="Disordered" evidence="5">
    <location>
        <begin position="128"/>
        <end position="159"/>
    </location>
</feature>
<dbReference type="PROSITE" id="PS50039">
    <property type="entry name" value="FORK_HEAD_3"/>
    <property type="match status" value="1"/>
</dbReference>
<sequence>MDRKKVCKKSSAKKKMMSIELKREISTSEIKENLGMWESVSQLERINGSSIVLYGEICFEIRVIQDTSKVAERIKLVCRGRMIEGEMNLKVEVYDPDYGPVLEQHPIGLLPPMLPPSMPQPQQHHLCHQQAMEQQQPAQPQTTTTSRNGKSHSGTRRKEKPPYSYITLIAMAIQESPMKRLTLSGIYQFLQHKFPFFNGTYTGWKNSVRHNLSLNECFIKLPKNLGRQGKGHYWALHPASEHQFVEGSYKRRPRGFRRKCQGIKTYSYYQPGLSPAGHHAIPTSYDMTLQAQLGAGTMQGYFTTSMADPASTGHYFTNCSLTSGGQVQQATLMNPEQGLTYPPDMVVWGSGQGGIPDPQDTAACLQLFAESTGAELSGVNDRCVGADSLAPVIPRGLASIPPDVKPSVQGKQLYGALPPINTVLVSSPGF</sequence>
<evidence type="ECO:0000259" key="6">
    <source>
        <dbReference type="PROSITE" id="PS50039"/>
    </source>
</evidence>
<feature type="domain" description="Fork-head" evidence="6">
    <location>
        <begin position="160"/>
        <end position="254"/>
    </location>
</feature>
<dbReference type="PROSITE" id="PS00658">
    <property type="entry name" value="FORK_HEAD_2"/>
    <property type="match status" value="1"/>
</dbReference>
<protein>
    <submittedName>
        <fullName evidence="7">FOXF1</fullName>
    </submittedName>
</protein>
<keyword evidence="8" id="KW-1185">Reference proteome</keyword>